<keyword evidence="2" id="KW-1185">Reference proteome</keyword>
<protein>
    <submittedName>
        <fullName evidence="1">Uncharacterized protein</fullName>
    </submittedName>
</protein>
<gene>
    <name evidence="1" type="ORF">G2W53_015501</name>
</gene>
<reference evidence="1" key="1">
    <citation type="submission" date="2020-09" db="EMBL/GenBank/DDBJ databases">
        <title>Genome-Enabled Discovery of Anthraquinone Biosynthesis in Senna tora.</title>
        <authorList>
            <person name="Kang S.-H."/>
            <person name="Pandey R.P."/>
            <person name="Lee C.-M."/>
            <person name="Sim J.-S."/>
            <person name="Jeong J.-T."/>
            <person name="Choi B.-S."/>
            <person name="Jung M."/>
            <person name="Ginzburg D."/>
            <person name="Zhao K."/>
            <person name="Won S.Y."/>
            <person name="Oh T.-J."/>
            <person name="Yu Y."/>
            <person name="Kim N.-H."/>
            <person name="Lee O.R."/>
            <person name="Lee T.-H."/>
            <person name="Bashyal P."/>
            <person name="Kim T.-S."/>
            <person name="Lee W.-H."/>
            <person name="Kawkins C."/>
            <person name="Kim C.-K."/>
            <person name="Kim J.S."/>
            <person name="Ahn B.O."/>
            <person name="Rhee S.Y."/>
            <person name="Sohng J.K."/>
        </authorList>
    </citation>
    <scope>NUCLEOTIDE SEQUENCE</scope>
    <source>
        <tissue evidence="1">Leaf</tissue>
    </source>
</reference>
<dbReference type="Proteomes" id="UP000634136">
    <property type="component" value="Unassembled WGS sequence"/>
</dbReference>
<proteinExistence type="predicted"/>
<evidence type="ECO:0000313" key="2">
    <source>
        <dbReference type="Proteomes" id="UP000634136"/>
    </source>
</evidence>
<dbReference type="AlphaFoldDB" id="A0A834WV41"/>
<sequence length="45" mass="5289">MVPYGIHPIPRIQFKSTIIEPNLEIDEAKECFRTSTPYNPKRRDS</sequence>
<dbReference type="EMBL" id="JAAIUW010000005">
    <property type="protein sequence ID" value="KAF7833168.1"/>
    <property type="molecule type" value="Genomic_DNA"/>
</dbReference>
<accession>A0A834WV41</accession>
<organism evidence="1 2">
    <name type="scientific">Senna tora</name>
    <dbReference type="NCBI Taxonomy" id="362788"/>
    <lineage>
        <taxon>Eukaryota</taxon>
        <taxon>Viridiplantae</taxon>
        <taxon>Streptophyta</taxon>
        <taxon>Embryophyta</taxon>
        <taxon>Tracheophyta</taxon>
        <taxon>Spermatophyta</taxon>
        <taxon>Magnoliopsida</taxon>
        <taxon>eudicotyledons</taxon>
        <taxon>Gunneridae</taxon>
        <taxon>Pentapetalae</taxon>
        <taxon>rosids</taxon>
        <taxon>fabids</taxon>
        <taxon>Fabales</taxon>
        <taxon>Fabaceae</taxon>
        <taxon>Caesalpinioideae</taxon>
        <taxon>Cassia clade</taxon>
        <taxon>Senna</taxon>
    </lineage>
</organism>
<comment type="caution">
    <text evidence="1">The sequence shown here is derived from an EMBL/GenBank/DDBJ whole genome shotgun (WGS) entry which is preliminary data.</text>
</comment>
<evidence type="ECO:0000313" key="1">
    <source>
        <dbReference type="EMBL" id="KAF7833168.1"/>
    </source>
</evidence>
<name>A0A834WV41_9FABA</name>